<dbReference type="RefSeq" id="WP_188569427.1">
    <property type="nucleotide sequence ID" value="NZ_BMED01000009.1"/>
</dbReference>
<evidence type="ECO:0000313" key="2">
    <source>
        <dbReference type="EMBL" id="GGD00858.1"/>
    </source>
</evidence>
<dbReference type="Proteomes" id="UP000637423">
    <property type="component" value="Unassembled WGS sequence"/>
</dbReference>
<proteinExistence type="predicted"/>
<dbReference type="InterPro" id="IPR011008">
    <property type="entry name" value="Dimeric_a/b-barrel"/>
</dbReference>
<gene>
    <name evidence="2" type="ORF">GCM10011396_55540</name>
</gene>
<dbReference type="PROSITE" id="PS51725">
    <property type="entry name" value="ABM"/>
    <property type="match status" value="1"/>
</dbReference>
<dbReference type="InterPro" id="IPR007138">
    <property type="entry name" value="ABM_dom"/>
</dbReference>
<reference evidence="2" key="1">
    <citation type="journal article" date="2014" name="Int. J. Syst. Evol. Microbiol.">
        <title>Complete genome sequence of Corynebacterium casei LMG S-19264T (=DSM 44701T), isolated from a smear-ripened cheese.</title>
        <authorList>
            <consortium name="US DOE Joint Genome Institute (JGI-PGF)"/>
            <person name="Walter F."/>
            <person name="Albersmeier A."/>
            <person name="Kalinowski J."/>
            <person name="Ruckert C."/>
        </authorList>
    </citation>
    <scope>NUCLEOTIDE SEQUENCE</scope>
    <source>
        <strain evidence="2">CGMCC 1.10998</strain>
    </source>
</reference>
<feature type="domain" description="ABM" evidence="1">
    <location>
        <begin position="5"/>
        <end position="95"/>
    </location>
</feature>
<dbReference type="Pfam" id="PF03992">
    <property type="entry name" value="ABM"/>
    <property type="match status" value="1"/>
</dbReference>
<dbReference type="Gene3D" id="3.30.70.100">
    <property type="match status" value="1"/>
</dbReference>
<dbReference type="EMBL" id="BMED01000009">
    <property type="protein sequence ID" value="GGD00858.1"/>
    <property type="molecule type" value="Genomic_DNA"/>
</dbReference>
<reference evidence="2" key="2">
    <citation type="submission" date="2020-09" db="EMBL/GenBank/DDBJ databases">
        <authorList>
            <person name="Sun Q."/>
            <person name="Zhou Y."/>
        </authorList>
    </citation>
    <scope>NUCLEOTIDE SEQUENCE</scope>
    <source>
        <strain evidence="2">CGMCC 1.10998</strain>
    </source>
</reference>
<name>A0A916V1M9_9BURK</name>
<comment type="caution">
    <text evidence="2">The sequence shown here is derived from an EMBL/GenBank/DDBJ whole genome shotgun (WGS) entry which is preliminary data.</text>
</comment>
<sequence>MTDTISFIVHLPSKPEVREKMRKMTFEVLDAMSQEPDFINTWVHEDLNDPDTLVIYENWACSRDYFLEHHLSKPYRQAFEAALPELLAHERRIEFLRGIRSYPGKSLAS</sequence>
<protein>
    <recommendedName>
        <fullName evidence="1">ABM domain-containing protein</fullName>
    </recommendedName>
</protein>
<dbReference type="SUPFAM" id="SSF54909">
    <property type="entry name" value="Dimeric alpha+beta barrel"/>
    <property type="match status" value="1"/>
</dbReference>
<evidence type="ECO:0000259" key="1">
    <source>
        <dbReference type="PROSITE" id="PS51725"/>
    </source>
</evidence>
<dbReference type="AlphaFoldDB" id="A0A916V1M9"/>
<keyword evidence="3" id="KW-1185">Reference proteome</keyword>
<evidence type="ECO:0000313" key="3">
    <source>
        <dbReference type="Proteomes" id="UP000637423"/>
    </source>
</evidence>
<organism evidence="2 3">
    <name type="scientific">Undibacterium terreum</name>
    <dbReference type="NCBI Taxonomy" id="1224302"/>
    <lineage>
        <taxon>Bacteria</taxon>
        <taxon>Pseudomonadati</taxon>
        <taxon>Pseudomonadota</taxon>
        <taxon>Betaproteobacteria</taxon>
        <taxon>Burkholderiales</taxon>
        <taxon>Oxalobacteraceae</taxon>
        <taxon>Undibacterium</taxon>
    </lineage>
</organism>
<accession>A0A916V1M9</accession>